<accession>A0A8X7ULL6</accession>
<reference evidence="2 3" key="1">
    <citation type="submission" date="2020-02" db="EMBL/GenBank/DDBJ databases">
        <authorList>
            <person name="Ma Q."/>
            <person name="Huang Y."/>
            <person name="Song X."/>
            <person name="Pei D."/>
        </authorList>
    </citation>
    <scope>NUCLEOTIDE SEQUENCE [LARGE SCALE GENOMIC DNA]</scope>
    <source>
        <strain evidence="2">Sxm20200214</strain>
        <tissue evidence="2">Leaf</tissue>
    </source>
</reference>
<dbReference type="Proteomes" id="UP000886595">
    <property type="component" value="Unassembled WGS sequence"/>
</dbReference>
<dbReference type="OrthoDB" id="10451899at2759"/>
<feature type="compositionally biased region" description="Pro residues" evidence="1">
    <location>
        <begin position="127"/>
        <end position="136"/>
    </location>
</feature>
<evidence type="ECO:0000256" key="1">
    <source>
        <dbReference type="SAM" id="MobiDB-lite"/>
    </source>
</evidence>
<feature type="compositionally biased region" description="Polar residues" evidence="1">
    <location>
        <begin position="13"/>
        <end position="37"/>
    </location>
</feature>
<dbReference type="AlphaFoldDB" id="A0A8X7ULL6"/>
<feature type="compositionally biased region" description="Acidic residues" evidence="1">
    <location>
        <begin position="94"/>
        <end position="106"/>
    </location>
</feature>
<organism evidence="2 3">
    <name type="scientific">Brassica carinata</name>
    <name type="common">Ethiopian mustard</name>
    <name type="synonym">Abyssinian cabbage</name>
    <dbReference type="NCBI Taxonomy" id="52824"/>
    <lineage>
        <taxon>Eukaryota</taxon>
        <taxon>Viridiplantae</taxon>
        <taxon>Streptophyta</taxon>
        <taxon>Embryophyta</taxon>
        <taxon>Tracheophyta</taxon>
        <taxon>Spermatophyta</taxon>
        <taxon>Magnoliopsida</taxon>
        <taxon>eudicotyledons</taxon>
        <taxon>Gunneridae</taxon>
        <taxon>Pentapetalae</taxon>
        <taxon>rosids</taxon>
        <taxon>malvids</taxon>
        <taxon>Brassicales</taxon>
        <taxon>Brassicaceae</taxon>
        <taxon>Brassiceae</taxon>
        <taxon>Brassica</taxon>
    </lineage>
</organism>
<comment type="caution">
    <text evidence="2">The sequence shown here is derived from an EMBL/GenBank/DDBJ whole genome shotgun (WGS) entry which is preliminary data.</text>
</comment>
<feature type="compositionally biased region" description="Low complexity" evidence="1">
    <location>
        <begin position="84"/>
        <end position="93"/>
    </location>
</feature>
<feature type="compositionally biased region" description="Polar residues" evidence="1">
    <location>
        <begin position="147"/>
        <end position="162"/>
    </location>
</feature>
<gene>
    <name evidence="2" type="ORF">Bca52824_055635</name>
</gene>
<sequence length="172" mass="18618">MVYKPVDPKASFTPPTTDPQGSKTILQKSQLITTQSPVPDDPLTPRGAPAHQSSCTISTEYDLKEGSLSVDLTDFGDHGGSQKLNNGSSSDISLSEEEDNLDDGSDGSDKFIEYRVPLQMSMIWFRPPLPPMPPPSLSGSEGDSRFPESSIQTFDETKNANIISKAKDFGSH</sequence>
<name>A0A8X7ULL6_BRACI</name>
<feature type="region of interest" description="Disordered" evidence="1">
    <location>
        <begin position="127"/>
        <end position="172"/>
    </location>
</feature>
<protein>
    <submittedName>
        <fullName evidence="2">Uncharacterized protein</fullName>
    </submittedName>
</protein>
<keyword evidence="3" id="KW-1185">Reference proteome</keyword>
<dbReference type="EMBL" id="JAAMPC010000011">
    <property type="protein sequence ID" value="KAG2284415.1"/>
    <property type="molecule type" value="Genomic_DNA"/>
</dbReference>
<feature type="region of interest" description="Disordered" evidence="1">
    <location>
        <begin position="1"/>
        <end position="108"/>
    </location>
</feature>
<evidence type="ECO:0000313" key="3">
    <source>
        <dbReference type="Proteomes" id="UP000886595"/>
    </source>
</evidence>
<evidence type="ECO:0000313" key="2">
    <source>
        <dbReference type="EMBL" id="KAG2284415.1"/>
    </source>
</evidence>
<proteinExistence type="predicted"/>